<accession>A0A0G1VP37</accession>
<dbReference type="AlphaFoldDB" id="A0A0G1VP37"/>
<name>A0A0G1VP37_9BACT</name>
<sequence>MPLEVKRQGRETSQTLVRRFGQRIQRSGLLIRARRKRFKLRTKSDEGKKREALRREELKKQYRKLEKLGKLPPRSRKRRRR</sequence>
<evidence type="ECO:0008006" key="3">
    <source>
        <dbReference type="Google" id="ProtNLM"/>
    </source>
</evidence>
<protein>
    <recommendedName>
        <fullName evidence="3">30S ribosomal protein S21</fullName>
    </recommendedName>
</protein>
<reference evidence="1 2" key="1">
    <citation type="journal article" date="2015" name="Nature">
        <title>rRNA introns, odd ribosomes, and small enigmatic genomes across a large radiation of phyla.</title>
        <authorList>
            <person name="Brown C.T."/>
            <person name="Hug L.A."/>
            <person name="Thomas B.C."/>
            <person name="Sharon I."/>
            <person name="Castelle C.J."/>
            <person name="Singh A."/>
            <person name="Wilkins M.J."/>
            <person name="Williams K.H."/>
            <person name="Banfield J.F."/>
        </authorList>
    </citation>
    <scope>NUCLEOTIDE SEQUENCE [LARGE SCALE GENOMIC DNA]</scope>
</reference>
<dbReference type="Proteomes" id="UP000033965">
    <property type="component" value="Unassembled WGS sequence"/>
</dbReference>
<organism evidence="1 2">
    <name type="scientific">Candidatus Kaiserbacteria bacterium GW2011_GWA2_49_19</name>
    <dbReference type="NCBI Taxonomy" id="1618669"/>
    <lineage>
        <taxon>Bacteria</taxon>
        <taxon>Candidatus Kaiseribacteriota</taxon>
    </lineage>
</organism>
<comment type="caution">
    <text evidence="1">The sequence shown here is derived from an EMBL/GenBank/DDBJ whole genome shotgun (WGS) entry which is preliminary data.</text>
</comment>
<evidence type="ECO:0000313" key="2">
    <source>
        <dbReference type="Proteomes" id="UP000033965"/>
    </source>
</evidence>
<proteinExistence type="predicted"/>
<evidence type="ECO:0000313" key="1">
    <source>
        <dbReference type="EMBL" id="KKW08221.1"/>
    </source>
</evidence>
<gene>
    <name evidence="1" type="ORF">UY44_C0014G0008</name>
</gene>
<dbReference type="EMBL" id="LCPZ01000014">
    <property type="protein sequence ID" value="KKW08221.1"/>
    <property type="molecule type" value="Genomic_DNA"/>
</dbReference>